<accession>A0AAW8VAR6</accession>
<comment type="caution">
    <text evidence="2">The sequence shown here is derived from an EMBL/GenBank/DDBJ whole genome shotgun (WGS) entry which is preliminary data.</text>
</comment>
<organism evidence="2 3">
    <name type="scientific">Pasteurella multocida</name>
    <dbReference type="NCBI Taxonomy" id="747"/>
    <lineage>
        <taxon>Bacteria</taxon>
        <taxon>Pseudomonadati</taxon>
        <taxon>Pseudomonadota</taxon>
        <taxon>Gammaproteobacteria</taxon>
        <taxon>Pasteurellales</taxon>
        <taxon>Pasteurellaceae</taxon>
        <taxon>Pasteurella</taxon>
    </lineage>
</organism>
<protein>
    <submittedName>
        <fullName evidence="2">Uncharacterized protein</fullName>
    </submittedName>
</protein>
<dbReference type="RefSeq" id="WP_223131934.1">
    <property type="nucleotide sequence ID" value="NZ_CP082272.1"/>
</dbReference>
<evidence type="ECO:0000256" key="1">
    <source>
        <dbReference type="SAM" id="Phobius"/>
    </source>
</evidence>
<gene>
    <name evidence="2" type="ORF">NQF69_12415</name>
</gene>
<proteinExistence type="predicted"/>
<keyword evidence="1" id="KW-1133">Transmembrane helix</keyword>
<feature type="transmembrane region" description="Helical" evidence="1">
    <location>
        <begin position="12"/>
        <end position="34"/>
    </location>
</feature>
<keyword evidence="1" id="KW-0472">Membrane</keyword>
<reference evidence="2" key="1">
    <citation type="submission" date="2022-07" db="EMBL/GenBank/DDBJ databases">
        <title>Sequence of Pasteurella multocoda 17BRD-035.</title>
        <authorList>
            <person name="Roy Chowdhury P."/>
            <person name="Alhamami T."/>
            <person name="Trott D.J."/>
            <person name="Djordvevic S.P."/>
        </authorList>
    </citation>
    <scope>NUCLEOTIDE SEQUENCE</scope>
    <source>
        <strain evidence="2">17BRD-035</strain>
    </source>
</reference>
<dbReference type="AlphaFoldDB" id="A0AAW8VAR6"/>
<evidence type="ECO:0000313" key="3">
    <source>
        <dbReference type="Proteomes" id="UP001182304"/>
    </source>
</evidence>
<name>A0AAW8VAR6_PASMD</name>
<dbReference type="Proteomes" id="UP001182304">
    <property type="component" value="Unassembled WGS sequence"/>
</dbReference>
<evidence type="ECO:0000313" key="2">
    <source>
        <dbReference type="EMBL" id="MDT3453566.1"/>
    </source>
</evidence>
<sequence>MINKLSRLFEKSVKIAIWLLFIVFILDVTGVFDLDKVQKAFVITMLITLWLLRIEITLEKINNRLDRGIRLSYSYTDKDGVKKTVHYLIQQAT</sequence>
<feature type="transmembrane region" description="Helical" evidence="1">
    <location>
        <begin position="40"/>
        <end position="58"/>
    </location>
</feature>
<keyword evidence="1" id="KW-0812">Transmembrane</keyword>
<dbReference type="EMBL" id="JANIEN010000043">
    <property type="protein sequence ID" value="MDT3453566.1"/>
    <property type="molecule type" value="Genomic_DNA"/>
</dbReference>